<feature type="binding site" evidence="7">
    <location>
        <position position="189"/>
    </location>
    <ligand>
        <name>Cu cation</name>
        <dbReference type="ChEBI" id="CHEBI:23378"/>
        <label>A</label>
    </ligand>
</feature>
<comment type="similarity">
    <text evidence="1">Belongs to the tyrosinase family.</text>
</comment>
<dbReference type="Pfam" id="PF12142">
    <property type="entry name" value="PPO1_DWL"/>
    <property type="match status" value="1"/>
</dbReference>
<feature type="disulfide bond" evidence="8">
    <location>
        <begin position="112"/>
        <end position="129"/>
    </location>
</feature>
<proteinExistence type="inferred from homology"/>
<feature type="binding site" evidence="7">
    <location>
        <position position="372"/>
    </location>
    <ligand>
        <name>Cu cation</name>
        <dbReference type="ChEBI" id="CHEBI:23378"/>
        <label>B</label>
    </ligand>
</feature>
<keyword evidence="5 7" id="KW-0186">Copper</keyword>
<feature type="compositionally biased region" description="Basic and acidic residues" evidence="10">
    <location>
        <begin position="316"/>
        <end position="325"/>
    </location>
</feature>
<dbReference type="Gene3D" id="1.10.1280.10">
    <property type="entry name" value="Di-copper center containing domain from catechol oxidase"/>
    <property type="match status" value="1"/>
</dbReference>
<keyword evidence="4" id="KW-0560">Oxidoreductase</keyword>
<feature type="domain" description="Tyrosinase copper-binding" evidence="11">
    <location>
        <begin position="210"/>
        <end position="227"/>
    </location>
</feature>
<dbReference type="InterPro" id="IPR008922">
    <property type="entry name" value="Di-copper_centre_dom_sf"/>
</dbReference>
<evidence type="ECO:0000256" key="6">
    <source>
        <dbReference type="ARBA" id="ARBA00023157"/>
    </source>
</evidence>
<feature type="binding site" evidence="7">
    <location>
        <position position="210"/>
    </location>
    <ligand>
        <name>Cu cation</name>
        <dbReference type="ChEBI" id="CHEBI:23378"/>
        <label>A</label>
    </ligand>
</feature>
<keyword evidence="6 8" id="KW-1015">Disulfide bond</keyword>
<protein>
    <submittedName>
        <fullName evidence="13">Polyphenol oxidase I</fullName>
    </submittedName>
</protein>
<evidence type="ECO:0000313" key="13">
    <source>
        <dbReference type="EMBL" id="KAL2496607.1"/>
    </source>
</evidence>
<sequence length="598" mass="67621">MKSLMDGKASTGAEKRERIWMKRYENRVQSGETKNRCEFKSTCFINIVQTGRDRLSNLNTQLAHGPTNITDRGKVDRRNMLFGLGGLYGAANLASNPLAMAEPIKPPELDKCGTATNLNTGKELDINCCPPLTQKIIDYRLPPVRFMRTRPSAHRVSPEYIFKYNMAIDRMKRLPANDPRNFMQQANIHCAYCNGAYDQPGQGTLDIQVHNSWLFFPFHRWYLYFYERILGKLIGDPTFALPFWNWDNPKGMTIPPMFMDPKSALYDEKRNQSNLPPAVIDLGLTGNTDPLQVVANNLTIMYSEMIRGNKTAEDFMGKPYREGTKPDPGPGASERGSHTSVHAWVGDPREKSGEDLGNFYSAGRDPLFYCHHANVDRMWTLWQYFLPSNKVPDKKITDPDFLNAAFVFYDENAQLVRVTVRDCLDNMRMGYDFERIDLPWLDYRPPPQTARARIIKASSDAPMASTIFPVILDKIVRVQVPKAKKGKADELLLLEDIEVDTTKLIKVDVFVNDEDDNNNELDKAAYVGTYAQVPHKTTSKNAKTSIRLKLTDLYDDMDIDDDDTIVVTLVPRHQGGGITIGGIKIIEAPAENKSGSSS</sequence>
<dbReference type="GO" id="GO:0016491">
    <property type="term" value="F:oxidoreductase activity"/>
    <property type="evidence" value="ECO:0007669"/>
    <property type="project" value="UniProtKB-KW"/>
</dbReference>
<evidence type="ECO:0000256" key="4">
    <source>
        <dbReference type="ARBA" id="ARBA00023002"/>
    </source>
</evidence>
<accession>A0ABD1S7A8</accession>
<dbReference type="PIRSF" id="PIRSF000290">
    <property type="entry name" value="PPO_plant"/>
    <property type="match status" value="1"/>
</dbReference>
<evidence type="ECO:0000256" key="9">
    <source>
        <dbReference type="PIRSR" id="PIRSR000290-3"/>
    </source>
</evidence>
<evidence type="ECO:0000256" key="7">
    <source>
        <dbReference type="PIRSR" id="PIRSR000290-1"/>
    </source>
</evidence>
<name>A0ABD1S7A8_9LAMI</name>
<feature type="binding site" evidence="7">
    <location>
        <position position="342"/>
    </location>
    <ligand>
        <name>Cu cation</name>
        <dbReference type="ChEBI" id="CHEBI:23378"/>
        <label>B</label>
    </ligand>
</feature>
<dbReference type="PANTHER" id="PTHR11474:SF123">
    <property type="entry name" value="CATECHOL OXIDASE"/>
    <property type="match status" value="1"/>
</dbReference>
<feature type="disulfide bond" evidence="8">
    <location>
        <begin position="128"/>
        <end position="190"/>
    </location>
</feature>
<dbReference type="AlphaFoldDB" id="A0ABD1S7A8"/>
<keyword evidence="2 7" id="KW-0479">Metal-binding</keyword>
<dbReference type="PROSITE" id="PS00497">
    <property type="entry name" value="TYROSINASE_1"/>
    <property type="match status" value="1"/>
</dbReference>
<gene>
    <name evidence="13" type="ORF">Fot_40364</name>
</gene>
<dbReference type="Pfam" id="PF12143">
    <property type="entry name" value="PPO1_KFDV"/>
    <property type="match status" value="1"/>
</dbReference>
<dbReference type="InterPro" id="IPR022739">
    <property type="entry name" value="Polyphenol_oxidase_cen"/>
</dbReference>
<evidence type="ECO:0000259" key="11">
    <source>
        <dbReference type="PROSITE" id="PS00497"/>
    </source>
</evidence>
<evidence type="ECO:0000256" key="5">
    <source>
        <dbReference type="ARBA" id="ARBA00023008"/>
    </source>
</evidence>
<dbReference type="Proteomes" id="UP001604277">
    <property type="component" value="Unassembled WGS sequence"/>
</dbReference>
<comment type="cofactor">
    <cofactor evidence="7">
        <name>Cu(2+)</name>
        <dbReference type="ChEBI" id="CHEBI:29036"/>
    </cofactor>
    <text evidence="7">Binds 2 copper ions per subunit.</text>
</comment>
<dbReference type="SUPFAM" id="SSF48056">
    <property type="entry name" value="Di-copper centre-containing domain"/>
    <property type="match status" value="1"/>
</dbReference>
<keyword evidence="14" id="KW-1185">Reference proteome</keyword>
<comment type="caution">
    <text evidence="13">The sequence shown here is derived from an EMBL/GenBank/DDBJ whole genome shotgun (WGS) entry which is preliminary data.</text>
</comment>
<evidence type="ECO:0000313" key="14">
    <source>
        <dbReference type="Proteomes" id="UP001604277"/>
    </source>
</evidence>
<organism evidence="13 14">
    <name type="scientific">Forsythia ovata</name>
    <dbReference type="NCBI Taxonomy" id="205694"/>
    <lineage>
        <taxon>Eukaryota</taxon>
        <taxon>Viridiplantae</taxon>
        <taxon>Streptophyta</taxon>
        <taxon>Embryophyta</taxon>
        <taxon>Tracheophyta</taxon>
        <taxon>Spermatophyta</taxon>
        <taxon>Magnoliopsida</taxon>
        <taxon>eudicotyledons</taxon>
        <taxon>Gunneridae</taxon>
        <taxon>Pentapetalae</taxon>
        <taxon>asterids</taxon>
        <taxon>lamiids</taxon>
        <taxon>Lamiales</taxon>
        <taxon>Oleaceae</taxon>
        <taxon>Forsythieae</taxon>
        <taxon>Forsythia</taxon>
    </lineage>
</organism>
<evidence type="ECO:0000256" key="3">
    <source>
        <dbReference type="ARBA" id="ARBA00022784"/>
    </source>
</evidence>
<dbReference type="InterPro" id="IPR002227">
    <property type="entry name" value="Tyrosinase_Cu-bd"/>
</dbReference>
<feature type="binding site" evidence="7">
    <location>
        <position position="338"/>
    </location>
    <ligand>
        <name>Cu cation</name>
        <dbReference type="ChEBI" id="CHEBI:23378"/>
        <label>B</label>
    </ligand>
</feature>
<dbReference type="GO" id="GO:0046872">
    <property type="term" value="F:metal ion binding"/>
    <property type="evidence" value="ECO:0007669"/>
    <property type="project" value="UniProtKB-KW"/>
</dbReference>
<evidence type="ECO:0000259" key="12">
    <source>
        <dbReference type="PROSITE" id="PS00498"/>
    </source>
</evidence>
<dbReference type="EMBL" id="JBFOLJ010000011">
    <property type="protein sequence ID" value="KAL2496607.1"/>
    <property type="molecule type" value="Genomic_DNA"/>
</dbReference>
<reference evidence="14" key="1">
    <citation type="submission" date="2024-07" db="EMBL/GenBank/DDBJ databases">
        <title>Two chromosome-level genome assemblies of Korean endemic species Abeliophyllum distichum and Forsythia ovata (Oleaceae).</title>
        <authorList>
            <person name="Jang H."/>
        </authorList>
    </citation>
    <scope>NUCLEOTIDE SEQUENCE [LARGE SCALE GENOMIC DNA]</scope>
</reference>
<evidence type="ECO:0000256" key="10">
    <source>
        <dbReference type="SAM" id="MobiDB-lite"/>
    </source>
</evidence>
<evidence type="ECO:0000256" key="8">
    <source>
        <dbReference type="PIRSR" id="PIRSR000290-2"/>
    </source>
</evidence>
<dbReference type="InterPro" id="IPR050316">
    <property type="entry name" value="Tyrosinase/Hemocyanin"/>
</dbReference>
<feature type="cross-link" description="2'-(S-cysteinyl)-histidine (Cys-His)" evidence="9">
    <location>
        <begin position="193"/>
        <end position="210"/>
    </location>
</feature>
<feature type="binding site" evidence="7">
    <location>
        <position position="219"/>
    </location>
    <ligand>
        <name>Cu cation</name>
        <dbReference type="ChEBI" id="CHEBI:23378"/>
        <label>A</label>
    </ligand>
</feature>
<dbReference type="PRINTS" id="PR00092">
    <property type="entry name" value="TYROSINASE"/>
</dbReference>
<feature type="region of interest" description="Disordered" evidence="10">
    <location>
        <begin position="316"/>
        <end position="349"/>
    </location>
</feature>
<dbReference type="PANTHER" id="PTHR11474">
    <property type="entry name" value="TYROSINASE FAMILY MEMBER"/>
    <property type="match status" value="1"/>
</dbReference>
<dbReference type="Pfam" id="PF00264">
    <property type="entry name" value="Tyrosinase"/>
    <property type="match status" value="1"/>
</dbReference>
<keyword evidence="3" id="KW-0883">Thioether bond</keyword>
<dbReference type="InterPro" id="IPR022740">
    <property type="entry name" value="Polyphenol_oxidase_C"/>
</dbReference>
<evidence type="ECO:0000256" key="2">
    <source>
        <dbReference type="ARBA" id="ARBA00022723"/>
    </source>
</evidence>
<dbReference type="PROSITE" id="PS00498">
    <property type="entry name" value="TYROSINASE_2"/>
    <property type="match status" value="1"/>
</dbReference>
<feature type="domain" description="Tyrosinase copper-binding" evidence="12">
    <location>
        <begin position="365"/>
        <end position="376"/>
    </location>
</feature>
<evidence type="ECO:0000256" key="1">
    <source>
        <dbReference type="ARBA" id="ARBA00009928"/>
    </source>
</evidence>
<dbReference type="InterPro" id="IPR016213">
    <property type="entry name" value="Polyphenol_oxidase"/>
</dbReference>